<keyword evidence="2" id="KW-1185">Reference proteome</keyword>
<dbReference type="EMBL" id="CCMZ01000028">
    <property type="protein sequence ID" value="CDX21123.1"/>
    <property type="molecule type" value="Genomic_DNA"/>
</dbReference>
<sequence>MTRINMIVYRFMGFFLVLSRMTISTTSSLGSVETYIRSLPQGRALIPYGG</sequence>
<organism evidence="1 2">
    <name type="scientific">Mesorhizobium plurifarium</name>
    <dbReference type="NCBI Taxonomy" id="69974"/>
    <lineage>
        <taxon>Bacteria</taxon>
        <taxon>Pseudomonadati</taxon>
        <taxon>Pseudomonadota</taxon>
        <taxon>Alphaproteobacteria</taxon>
        <taxon>Hyphomicrobiales</taxon>
        <taxon>Phyllobacteriaceae</taxon>
        <taxon>Mesorhizobium</taxon>
    </lineage>
</organism>
<dbReference type="AlphaFoldDB" id="A0A090E2T4"/>
<reference evidence="2" key="1">
    <citation type="submission" date="2014-08" db="EMBL/GenBank/DDBJ databases">
        <authorList>
            <person name="Moulin L."/>
        </authorList>
    </citation>
    <scope>NUCLEOTIDE SEQUENCE [LARGE SCALE GENOMIC DNA]</scope>
</reference>
<protein>
    <submittedName>
        <fullName evidence="1">Uncharacterized protein</fullName>
    </submittedName>
</protein>
<accession>A0A090E2T4</accession>
<name>A0A090E2T4_MESPL</name>
<evidence type="ECO:0000313" key="1">
    <source>
        <dbReference type="EMBL" id="CDX21123.1"/>
    </source>
</evidence>
<proteinExistence type="predicted"/>
<gene>
    <name evidence="1" type="ORF">MPL3356_340191</name>
</gene>
<dbReference type="Proteomes" id="UP000045285">
    <property type="component" value="Unassembled WGS sequence"/>
</dbReference>
<evidence type="ECO:0000313" key="2">
    <source>
        <dbReference type="Proteomes" id="UP000045285"/>
    </source>
</evidence>